<evidence type="ECO:0000256" key="3">
    <source>
        <dbReference type="ARBA" id="ARBA00022989"/>
    </source>
</evidence>
<feature type="transmembrane region" description="Helical" evidence="6">
    <location>
        <begin position="378"/>
        <end position="398"/>
    </location>
</feature>
<dbReference type="InParanoid" id="A0A165QT88"/>
<feature type="transmembrane region" description="Helical" evidence="6">
    <location>
        <begin position="249"/>
        <end position="268"/>
    </location>
</feature>
<evidence type="ECO:0000313" key="7">
    <source>
        <dbReference type="EMBL" id="KZW04038.1"/>
    </source>
</evidence>
<protein>
    <submittedName>
        <fullName evidence="7">DUF803-domain-containing protein</fullName>
    </submittedName>
</protein>
<keyword evidence="2 6" id="KW-0812">Transmembrane</keyword>
<feature type="transmembrane region" description="Helical" evidence="6">
    <location>
        <begin position="15"/>
        <end position="35"/>
    </location>
</feature>
<feature type="transmembrane region" description="Helical" evidence="6">
    <location>
        <begin position="277"/>
        <end position="294"/>
    </location>
</feature>
<dbReference type="Proteomes" id="UP000077266">
    <property type="component" value="Unassembled WGS sequence"/>
</dbReference>
<sequence length="552" mass="58929">MASWLRLREPIDTPTAIGIAVVIGANFLISLALNIQKLAHRRLDIQPSPAASRKSSATPPASSSSGRPLRPRPRAGSNASYGGEQARYLPSTAVILETEPLLQRPPLRKALSGLPTVGGNSTDIGDRKQHVAQGVAAILPRRSSSLHSGSRKLVPKAKLAPKSPVSPPVDGEVTALLATDIPIVGEPSSPSQSRPQSRAEQQPQEGRDKESGNESDYLKSKLWWLGFALMNLGEFGNFLSYAYAPASVVAPLGASALIANCFFAPLILHEKFRKRDILGIGLAILGAVTVVSAAKTSDLRLDPEALLEAIQQRMFVIYSGICVAVVIPLVWLSGRGAGEEWIGVDIGICALFGGFTVLSTKAISTLVSMLGFQMFKYWITYPTALVLIGTGVGQIKYLNRALMRFDSKAVIPTQFVGFNLSAIVGSAILYRDFENVTFHQMLSFVNGIGMTFLGVWILATRASVVTLDEEDDDGGRDHPGDVEAGFGRGEVPIVPVSAIPITLRKKSSTTALGISPGQQLLIAAEGVRIRAHSQEPGHGSFSARRRTIAFAG</sequence>
<proteinExistence type="predicted"/>
<comment type="subcellular location">
    <subcellularLocation>
        <location evidence="1">Membrane</location>
        <topology evidence="1">Multi-pass membrane protein</topology>
    </subcellularLocation>
</comment>
<dbReference type="InterPro" id="IPR008521">
    <property type="entry name" value="Mg_trans_NIPA"/>
</dbReference>
<feature type="compositionally biased region" description="Low complexity" evidence="5">
    <location>
        <begin position="47"/>
        <end position="68"/>
    </location>
</feature>
<dbReference type="GO" id="GO:0015095">
    <property type="term" value="F:magnesium ion transmembrane transporter activity"/>
    <property type="evidence" value="ECO:0007669"/>
    <property type="project" value="InterPro"/>
</dbReference>
<dbReference type="AlphaFoldDB" id="A0A165QT88"/>
<dbReference type="InterPro" id="IPR037185">
    <property type="entry name" value="EmrE-like"/>
</dbReference>
<gene>
    <name evidence="7" type="ORF">EXIGLDRAFT_827967</name>
</gene>
<dbReference type="GO" id="GO:0016020">
    <property type="term" value="C:membrane"/>
    <property type="evidence" value="ECO:0007669"/>
    <property type="project" value="UniProtKB-SubCell"/>
</dbReference>
<feature type="region of interest" description="Disordered" evidence="5">
    <location>
        <begin position="47"/>
        <end position="83"/>
    </location>
</feature>
<evidence type="ECO:0000256" key="2">
    <source>
        <dbReference type="ARBA" id="ARBA00022692"/>
    </source>
</evidence>
<evidence type="ECO:0000256" key="6">
    <source>
        <dbReference type="SAM" id="Phobius"/>
    </source>
</evidence>
<evidence type="ECO:0000256" key="1">
    <source>
        <dbReference type="ARBA" id="ARBA00004141"/>
    </source>
</evidence>
<feature type="compositionally biased region" description="Low complexity" evidence="5">
    <location>
        <begin position="186"/>
        <end position="204"/>
    </location>
</feature>
<feature type="region of interest" description="Disordered" evidence="5">
    <location>
        <begin position="469"/>
        <end position="488"/>
    </location>
</feature>
<feature type="region of interest" description="Disordered" evidence="5">
    <location>
        <begin position="184"/>
        <end position="214"/>
    </location>
</feature>
<feature type="region of interest" description="Disordered" evidence="5">
    <location>
        <begin position="143"/>
        <end position="168"/>
    </location>
</feature>
<feature type="transmembrane region" description="Helical" evidence="6">
    <location>
        <begin position="410"/>
        <end position="429"/>
    </location>
</feature>
<keyword evidence="4 6" id="KW-0472">Membrane</keyword>
<dbReference type="Pfam" id="PF05653">
    <property type="entry name" value="Mg_trans_NIPA"/>
    <property type="match status" value="1"/>
</dbReference>
<feature type="region of interest" description="Disordered" evidence="5">
    <location>
        <begin position="106"/>
        <end position="125"/>
    </location>
</feature>
<name>A0A165QT88_EXIGL</name>
<feature type="transmembrane region" description="Helical" evidence="6">
    <location>
        <begin position="222"/>
        <end position="243"/>
    </location>
</feature>
<organism evidence="7 8">
    <name type="scientific">Exidia glandulosa HHB12029</name>
    <dbReference type="NCBI Taxonomy" id="1314781"/>
    <lineage>
        <taxon>Eukaryota</taxon>
        <taxon>Fungi</taxon>
        <taxon>Dikarya</taxon>
        <taxon>Basidiomycota</taxon>
        <taxon>Agaricomycotina</taxon>
        <taxon>Agaricomycetes</taxon>
        <taxon>Auriculariales</taxon>
        <taxon>Exidiaceae</taxon>
        <taxon>Exidia</taxon>
    </lineage>
</organism>
<accession>A0A165QT88</accession>
<feature type="transmembrane region" description="Helical" evidence="6">
    <location>
        <begin position="441"/>
        <end position="459"/>
    </location>
</feature>
<feature type="compositionally biased region" description="Basic and acidic residues" evidence="5">
    <location>
        <begin position="205"/>
        <end position="214"/>
    </location>
</feature>
<evidence type="ECO:0000256" key="5">
    <source>
        <dbReference type="SAM" id="MobiDB-lite"/>
    </source>
</evidence>
<keyword evidence="3 6" id="KW-1133">Transmembrane helix</keyword>
<evidence type="ECO:0000313" key="8">
    <source>
        <dbReference type="Proteomes" id="UP000077266"/>
    </source>
</evidence>
<keyword evidence="8" id="KW-1185">Reference proteome</keyword>
<dbReference type="PANTHER" id="PTHR12570">
    <property type="match status" value="1"/>
</dbReference>
<feature type="transmembrane region" description="Helical" evidence="6">
    <location>
        <begin position="314"/>
        <end position="334"/>
    </location>
</feature>
<reference evidence="7 8" key="1">
    <citation type="journal article" date="2016" name="Mol. Biol. Evol.">
        <title>Comparative Genomics of Early-Diverging Mushroom-Forming Fungi Provides Insights into the Origins of Lignocellulose Decay Capabilities.</title>
        <authorList>
            <person name="Nagy L.G."/>
            <person name="Riley R."/>
            <person name="Tritt A."/>
            <person name="Adam C."/>
            <person name="Daum C."/>
            <person name="Floudas D."/>
            <person name="Sun H."/>
            <person name="Yadav J.S."/>
            <person name="Pangilinan J."/>
            <person name="Larsson K.H."/>
            <person name="Matsuura K."/>
            <person name="Barry K."/>
            <person name="Labutti K."/>
            <person name="Kuo R."/>
            <person name="Ohm R.A."/>
            <person name="Bhattacharya S.S."/>
            <person name="Shirouzu T."/>
            <person name="Yoshinaga Y."/>
            <person name="Martin F.M."/>
            <person name="Grigoriev I.V."/>
            <person name="Hibbett D.S."/>
        </authorList>
    </citation>
    <scope>NUCLEOTIDE SEQUENCE [LARGE SCALE GENOMIC DNA]</scope>
    <source>
        <strain evidence="7 8">HHB12029</strain>
    </source>
</reference>
<evidence type="ECO:0000256" key="4">
    <source>
        <dbReference type="ARBA" id="ARBA00023136"/>
    </source>
</evidence>
<dbReference type="SUPFAM" id="SSF103481">
    <property type="entry name" value="Multidrug resistance efflux transporter EmrE"/>
    <property type="match status" value="1"/>
</dbReference>
<dbReference type="PANTHER" id="PTHR12570:SF65">
    <property type="entry name" value="MAGNESIUM TRANSPORTER NIPA9-RELATED"/>
    <property type="match status" value="1"/>
</dbReference>
<feature type="transmembrane region" description="Helical" evidence="6">
    <location>
        <begin position="346"/>
        <end position="372"/>
    </location>
</feature>
<dbReference type="EMBL" id="KV425882">
    <property type="protein sequence ID" value="KZW04038.1"/>
    <property type="molecule type" value="Genomic_DNA"/>
</dbReference>
<dbReference type="OrthoDB" id="165382at2759"/>